<reference evidence="2 3" key="1">
    <citation type="journal article" date="2017" name="Int. J. Syst. Evol. Microbiol.">
        <title>Bacillus notoginsengisoli sp. nov., a novel bacterium isolated from the rhizosphere of Panax notoginseng.</title>
        <authorList>
            <person name="Zhang M.Y."/>
            <person name="Cheng J."/>
            <person name="Cai Y."/>
            <person name="Zhang T.Y."/>
            <person name="Wu Y.Y."/>
            <person name="Manikprabhu D."/>
            <person name="Li W.J."/>
            <person name="Zhang Y.X."/>
        </authorList>
    </citation>
    <scope>NUCLEOTIDE SEQUENCE [LARGE SCALE GENOMIC DNA]</scope>
    <source>
        <strain evidence="2 3">JCM 30743</strain>
    </source>
</reference>
<sequence length="95" mass="11044">MNLRVFEYSWSLPLLIVLLVMLSIILHIFVKREIVRFFIPTIVICFGLLYSVLQIYVLGKGYSGIPFVLVSWLLLILLVVDVLRIIILKIKKQVN</sequence>
<feature type="transmembrane region" description="Helical" evidence="1">
    <location>
        <begin position="37"/>
        <end position="59"/>
    </location>
</feature>
<keyword evidence="1" id="KW-0812">Transmembrane</keyword>
<dbReference type="AlphaFoldDB" id="A0A417YZM4"/>
<keyword evidence="1" id="KW-1133">Transmembrane helix</keyword>
<name>A0A417YZM4_9BACI</name>
<evidence type="ECO:0000313" key="3">
    <source>
        <dbReference type="Proteomes" id="UP000284416"/>
    </source>
</evidence>
<accession>A0A417YZM4</accession>
<organism evidence="2 3">
    <name type="scientific">Neobacillus notoginsengisoli</name>
    <dbReference type="NCBI Taxonomy" id="1578198"/>
    <lineage>
        <taxon>Bacteria</taxon>
        <taxon>Bacillati</taxon>
        <taxon>Bacillota</taxon>
        <taxon>Bacilli</taxon>
        <taxon>Bacillales</taxon>
        <taxon>Bacillaceae</taxon>
        <taxon>Neobacillus</taxon>
    </lineage>
</organism>
<feature type="transmembrane region" description="Helical" evidence="1">
    <location>
        <begin position="12"/>
        <end position="30"/>
    </location>
</feature>
<keyword evidence="1" id="KW-0472">Membrane</keyword>
<protein>
    <submittedName>
        <fullName evidence="2">Uncharacterized protein</fullName>
    </submittedName>
</protein>
<dbReference type="Proteomes" id="UP000284416">
    <property type="component" value="Unassembled WGS sequence"/>
</dbReference>
<gene>
    <name evidence="2" type="ORF">D1B31_01265</name>
</gene>
<evidence type="ECO:0000256" key="1">
    <source>
        <dbReference type="SAM" id="Phobius"/>
    </source>
</evidence>
<proteinExistence type="predicted"/>
<keyword evidence="3" id="KW-1185">Reference proteome</keyword>
<dbReference type="EMBL" id="QWEG01000001">
    <property type="protein sequence ID" value="RHW43327.1"/>
    <property type="molecule type" value="Genomic_DNA"/>
</dbReference>
<feature type="transmembrane region" description="Helical" evidence="1">
    <location>
        <begin position="65"/>
        <end position="87"/>
    </location>
</feature>
<evidence type="ECO:0000313" key="2">
    <source>
        <dbReference type="EMBL" id="RHW43327.1"/>
    </source>
</evidence>
<comment type="caution">
    <text evidence="2">The sequence shown here is derived from an EMBL/GenBank/DDBJ whole genome shotgun (WGS) entry which is preliminary data.</text>
</comment>